<dbReference type="Gene3D" id="3.30.40.10">
    <property type="entry name" value="Zinc/RING finger domain, C3HC4 (zinc finger)"/>
    <property type="match status" value="1"/>
</dbReference>
<dbReference type="GO" id="GO:0006511">
    <property type="term" value="P:ubiquitin-dependent protein catabolic process"/>
    <property type="evidence" value="ECO:0007669"/>
    <property type="project" value="TreeGrafter"/>
</dbReference>
<evidence type="ECO:0000313" key="8">
    <source>
        <dbReference type="EMBL" id="CDO62326.1"/>
    </source>
</evidence>
<evidence type="ECO:0000313" key="9">
    <source>
        <dbReference type="Proteomes" id="UP000027581"/>
    </source>
</evidence>
<protein>
    <submittedName>
        <fullName evidence="8">RING zinc finger protein, putative</fullName>
    </submittedName>
</protein>
<evidence type="ECO:0000256" key="4">
    <source>
        <dbReference type="PROSITE-ProRule" id="PRU00175"/>
    </source>
</evidence>
<name>A0A060RN25_PLARE</name>
<dbReference type="InterPro" id="IPR001841">
    <property type="entry name" value="Znf_RING"/>
</dbReference>
<evidence type="ECO:0000259" key="6">
    <source>
        <dbReference type="PROSITE" id="PS50089"/>
    </source>
</evidence>
<dbReference type="EMBL" id="HG810763">
    <property type="protein sequence ID" value="CDO62326.1"/>
    <property type="molecule type" value="Genomic_DNA"/>
</dbReference>
<dbReference type="GO" id="GO:0004842">
    <property type="term" value="F:ubiquitin-protein transferase activity"/>
    <property type="evidence" value="ECO:0007669"/>
    <property type="project" value="TreeGrafter"/>
</dbReference>
<dbReference type="PANTHER" id="PTHR16079">
    <property type="entry name" value="UBIQUITIN LIGASE PROTEIN CHFR"/>
    <property type="match status" value="1"/>
</dbReference>
<feature type="compositionally biased region" description="Basic and acidic residues" evidence="5">
    <location>
        <begin position="282"/>
        <end position="298"/>
    </location>
</feature>
<feature type="domain" description="RING-type" evidence="6">
    <location>
        <begin position="214"/>
        <end position="255"/>
    </location>
</feature>
<dbReference type="GO" id="GO:0016567">
    <property type="term" value="P:protein ubiquitination"/>
    <property type="evidence" value="ECO:0007669"/>
    <property type="project" value="TreeGrafter"/>
</dbReference>
<dbReference type="PANTHER" id="PTHR16079:SF4">
    <property type="entry name" value="E3 UBIQUITIN-PROTEIN LIGASE CHFR"/>
    <property type="match status" value="1"/>
</dbReference>
<dbReference type="PROSITE" id="PS50089">
    <property type="entry name" value="ZF_RING_2"/>
    <property type="match status" value="1"/>
</dbReference>
<accession>A0A060RN25</accession>
<dbReference type="GO" id="GO:0005634">
    <property type="term" value="C:nucleus"/>
    <property type="evidence" value="ECO:0007669"/>
    <property type="project" value="TreeGrafter"/>
</dbReference>
<dbReference type="InterPro" id="IPR017907">
    <property type="entry name" value="Znf_RING_CS"/>
</dbReference>
<dbReference type="SUPFAM" id="SSF141571">
    <property type="entry name" value="Pentapeptide repeat-like"/>
    <property type="match status" value="1"/>
</dbReference>
<dbReference type="SMART" id="SM00184">
    <property type="entry name" value="RING"/>
    <property type="match status" value="1"/>
</dbReference>
<dbReference type="SUPFAM" id="SSF57850">
    <property type="entry name" value="RING/U-box"/>
    <property type="match status" value="1"/>
</dbReference>
<dbReference type="VEuPathDB" id="PlasmoDB:PRCDC_0208600"/>
<proteinExistence type="predicted"/>
<dbReference type="GO" id="GO:0008270">
    <property type="term" value="F:zinc ion binding"/>
    <property type="evidence" value="ECO:0007669"/>
    <property type="project" value="UniProtKB-KW"/>
</dbReference>
<dbReference type="Pfam" id="PF13923">
    <property type="entry name" value="zf-C3HC4_2"/>
    <property type="match status" value="1"/>
</dbReference>
<dbReference type="PhylomeDB" id="A0A060RN25"/>
<dbReference type="AlphaFoldDB" id="A0A060RN25"/>
<dbReference type="CDD" id="cd14447">
    <property type="entry name" value="SPX"/>
    <property type="match status" value="1"/>
</dbReference>
<keyword evidence="2 4" id="KW-0863">Zinc-finger</keyword>
<dbReference type="InterPro" id="IPR052256">
    <property type="entry name" value="E3_ubiquitin-ligase_CHFR"/>
</dbReference>
<organism evidence="8 9">
    <name type="scientific">Plasmodium reichenowi</name>
    <dbReference type="NCBI Taxonomy" id="5854"/>
    <lineage>
        <taxon>Eukaryota</taxon>
        <taxon>Sar</taxon>
        <taxon>Alveolata</taxon>
        <taxon>Apicomplexa</taxon>
        <taxon>Aconoidasida</taxon>
        <taxon>Haemosporida</taxon>
        <taxon>Plasmodiidae</taxon>
        <taxon>Plasmodium</taxon>
        <taxon>Plasmodium (Laverania)</taxon>
    </lineage>
</organism>
<evidence type="ECO:0000256" key="3">
    <source>
        <dbReference type="ARBA" id="ARBA00022833"/>
    </source>
</evidence>
<evidence type="ECO:0000256" key="1">
    <source>
        <dbReference type="ARBA" id="ARBA00022723"/>
    </source>
</evidence>
<dbReference type="PROSITE" id="PS51382">
    <property type="entry name" value="SPX"/>
    <property type="match status" value="1"/>
</dbReference>
<evidence type="ECO:0000256" key="5">
    <source>
        <dbReference type="SAM" id="MobiDB-lite"/>
    </source>
</evidence>
<reference evidence="8" key="2">
    <citation type="submission" date="2014-05" db="EMBL/GenBank/DDBJ databases">
        <title>The genome sequences of chimpanzee malaria parasites reveal the path to human adaptation.</title>
        <authorList>
            <person name="Otto T.D."/>
            <person name="Rayner J.C."/>
            <person name="Boehme U."/>
            <person name="Pain A."/>
            <person name="Spottiswoode N."/>
            <person name="Sanders M."/>
            <person name="Quail M."/>
            <person name="Ollomo B."/>
            <person name="Renaud F."/>
            <person name="Thomas A.W."/>
            <person name="Prugnolle F."/>
            <person name="Conway D.J."/>
            <person name="Newbold C."/>
            <person name="Berriman M."/>
        </authorList>
    </citation>
    <scope>NUCLEOTIDE SEQUENCE [LARGE SCALE GENOMIC DNA]</scope>
    <source>
        <strain evidence="8">CDC</strain>
    </source>
</reference>
<evidence type="ECO:0000259" key="7">
    <source>
        <dbReference type="PROSITE" id="PS51382"/>
    </source>
</evidence>
<keyword evidence="3" id="KW-0862">Zinc</keyword>
<feature type="domain" description="SPX" evidence="7">
    <location>
        <begin position="1"/>
        <end position="170"/>
    </location>
</feature>
<evidence type="ECO:0000256" key="2">
    <source>
        <dbReference type="ARBA" id="ARBA00022771"/>
    </source>
</evidence>
<gene>
    <name evidence="8" type="ORF">PRCDC_0208600</name>
</gene>
<sequence>MKFGKNIRREMHNHSGMHYINYKVLKKLIKYINNSITEKELENGIELNKRFEEVLLHDLNIIEETFVKLFKEIMNIKKEIEKNYSTVEIFDNNDSMKISKECISFDTLLNILKEKNVSKEFFNFCVQLSILSNKCKIIRTYVIYNYIGLIKILKKKNKHCGNIFRNIQITDILSRYTWCLSDELPKLISSVNIISDEFMQKYTNTNVTIEKYICPICLSLIHEPVTLNSCFHSFCWKCLATAIQKYSIDNCPSCRTKIVYDKNSFKIDGILNQFLEKHFMSSHDKEKNRPFKGDHQKGENGMQKMDTEAFKRENIKRYNVEGENIKRYNVEGENIKRYSVEGENIKRYNVEGENIKRYNVEGENIKRYNIEGENIERYNIEGENIKRYNIEGENIERYNIEGENIERYNVEKNHLIKKTNKNINISNNNKISFNYSKSYVLSNQVFENNKNKCVMNHNIYNIKDEEKQKVRASTYTGSILSSSDSSNSNPNNYINFMYNKKGKDIIVPMTKMSSRLREYEIQDDEYVDNIESLNKYVSVLNTNDVNIMDDRERECSDYSDEFCNEVSKDKINNNENNKMRQENNYHNIINDVLSYTFN</sequence>
<dbReference type="InterPro" id="IPR013083">
    <property type="entry name" value="Znf_RING/FYVE/PHD"/>
</dbReference>
<dbReference type="PROSITE" id="PS00518">
    <property type="entry name" value="ZF_RING_1"/>
    <property type="match status" value="1"/>
</dbReference>
<dbReference type="VEuPathDB" id="PlasmoDB:PRG01_0208800"/>
<keyword evidence="1" id="KW-0479">Metal-binding</keyword>
<keyword evidence="9" id="KW-1185">Reference proteome</keyword>
<reference evidence="8" key="1">
    <citation type="submission" date="2014-01" db="EMBL/GenBank/DDBJ databases">
        <authorList>
            <person name="Aslett M."/>
        </authorList>
    </citation>
    <scope>NUCLEOTIDE SEQUENCE</scope>
    <source>
        <strain evidence="8">CDC</strain>
    </source>
</reference>
<dbReference type="InterPro" id="IPR004331">
    <property type="entry name" value="SPX_dom"/>
</dbReference>
<feature type="region of interest" description="Disordered" evidence="5">
    <location>
        <begin position="282"/>
        <end position="308"/>
    </location>
</feature>
<dbReference type="Proteomes" id="UP000027581">
    <property type="component" value="Unassembled WGS sequence"/>
</dbReference>